<protein>
    <submittedName>
        <fullName evidence="1">Uncharacterized protein</fullName>
    </submittedName>
</protein>
<evidence type="ECO:0000313" key="2">
    <source>
        <dbReference type="Proteomes" id="UP000182567"/>
    </source>
</evidence>
<geneLocation type="plasmid" evidence="1">
    <name>unnamed1</name>
</geneLocation>
<dbReference type="RefSeq" id="WP_071555938.1">
    <property type="nucleotide sequence ID" value="NZ_CP017887.1"/>
</dbReference>
<accession>A0A1J0ETE7</accession>
<keyword evidence="1" id="KW-0614">Plasmid</keyword>
<dbReference type="Proteomes" id="UP000182567">
    <property type="component" value="Plasmid unnamed1"/>
</dbReference>
<name>A0A1J0ETE7_9PSED</name>
<dbReference type="OrthoDB" id="6627047at2"/>
<dbReference type="GeneID" id="46911983"/>
<reference evidence="2" key="1">
    <citation type="submission" date="2016-10" db="EMBL/GenBank/DDBJ databases">
        <title>Pseudomonas frederiksbergensis ERGS4:02 complete genome.</title>
        <authorList>
            <person name="Kumar R."/>
            <person name="Acharya V."/>
            <person name="Singh D."/>
        </authorList>
    </citation>
    <scope>NUCLEOTIDE SEQUENCE [LARGE SCALE GENOMIC DNA]</scope>
    <source>
        <strain evidence="2">ERGS4:02</strain>
        <plasmid evidence="2">Plasmid unnamed1</plasmid>
    </source>
</reference>
<proteinExistence type="predicted"/>
<organism evidence="1 2">
    <name type="scientific">Pseudomonas frederiksbergensis</name>
    <dbReference type="NCBI Taxonomy" id="104087"/>
    <lineage>
        <taxon>Bacteria</taxon>
        <taxon>Pseudomonadati</taxon>
        <taxon>Pseudomonadota</taxon>
        <taxon>Gammaproteobacteria</taxon>
        <taxon>Pseudomonadales</taxon>
        <taxon>Pseudomonadaceae</taxon>
        <taxon>Pseudomonas</taxon>
    </lineage>
</organism>
<gene>
    <name evidence="1" type="ORF">BLL42_27230</name>
</gene>
<sequence length="92" mass="10739">MKASFLIEDEFKLTRKEVLFWQRHRMQFTFSEGWTIGEPFDTRFDTEVGGSHFVVTQSINDKGELEGGFSLDRLAEYPKQACAPRIVDYEQV</sequence>
<evidence type="ECO:0000313" key="1">
    <source>
        <dbReference type="EMBL" id="APC19434.1"/>
    </source>
</evidence>
<dbReference type="EMBL" id="CP017887">
    <property type="protein sequence ID" value="APC19434.1"/>
    <property type="molecule type" value="Genomic_DNA"/>
</dbReference>
<dbReference type="AlphaFoldDB" id="A0A1J0ETE7"/>